<dbReference type="GO" id="GO:0016829">
    <property type="term" value="F:lyase activity"/>
    <property type="evidence" value="ECO:0007669"/>
    <property type="project" value="UniProtKB-KW"/>
</dbReference>
<comment type="subunit">
    <text evidence="4 11">Heterodimer of HisH and HisF.</text>
</comment>
<comment type="similarity">
    <text evidence="3 11 12">Belongs to the HisA/HisF family.</text>
</comment>
<evidence type="ECO:0000256" key="4">
    <source>
        <dbReference type="ARBA" id="ARBA00011152"/>
    </source>
</evidence>
<evidence type="ECO:0000256" key="8">
    <source>
        <dbReference type="ARBA" id="ARBA00023239"/>
    </source>
</evidence>
<dbReference type="OrthoDB" id="9781903at2"/>
<dbReference type="PANTHER" id="PTHR21235">
    <property type="entry name" value="IMIDAZOLE GLYCEROL PHOSPHATE SYNTHASE SUBUNIT HISF/H IGP SYNTHASE SUBUNIT HISF/H"/>
    <property type="match status" value="1"/>
</dbReference>
<dbReference type="EC" id="4.3.2.10" evidence="11"/>
<dbReference type="eggNOG" id="COG0107">
    <property type="taxonomic scope" value="Bacteria"/>
</dbReference>
<dbReference type="AlphaFoldDB" id="X7FG08"/>
<dbReference type="SUPFAM" id="SSF51366">
    <property type="entry name" value="Ribulose-phoshate binding barrel"/>
    <property type="match status" value="1"/>
</dbReference>
<evidence type="ECO:0000256" key="7">
    <source>
        <dbReference type="ARBA" id="ARBA00023102"/>
    </source>
</evidence>
<dbReference type="STRING" id="1449351.RISW2_00980"/>
<reference evidence="13 14" key="1">
    <citation type="submission" date="2014-01" db="EMBL/GenBank/DDBJ databases">
        <title>Roseivivax isoporae LMG 25204 Genome Sequencing.</title>
        <authorList>
            <person name="Lai Q."/>
            <person name="Li G."/>
            <person name="Shao Z."/>
        </authorList>
    </citation>
    <scope>NUCLEOTIDE SEQUENCE [LARGE SCALE GENOMIC DNA]</scope>
    <source>
        <strain evidence="13 14">LMG 25204</strain>
    </source>
</reference>
<comment type="subcellular location">
    <subcellularLocation>
        <location evidence="1 11">Cytoplasm</location>
    </subcellularLocation>
</comment>
<evidence type="ECO:0000256" key="9">
    <source>
        <dbReference type="ARBA" id="ARBA00025475"/>
    </source>
</evidence>
<accession>X7FG08</accession>
<dbReference type="UniPathway" id="UPA00031">
    <property type="reaction ID" value="UER00010"/>
</dbReference>
<comment type="caution">
    <text evidence="13">The sequence shown here is derived from an EMBL/GenBank/DDBJ whole genome shotgun (WGS) entry which is preliminary data.</text>
</comment>
<dbReference type="Proteomes" id="UP000023430">
    <property type="component" value="Unassembled WGS sequence"/>
</dbReference>
<dbReference type="RefSeq" id="WP_043765355.1">
    <property type="nucleotide sequence ID" value="NZ_JAME01000001.1"/>
</dbReference>
<keyword evidence="7 11" id="KW-0368">Histidine biosynthesis</keyword>
<dbReference type="PANTHER" id="PTHR21235:SF2">
    <property type="entry name" value="IMIDAZOLE GLYCEROL PHOSPHATE SYNTHASE HISHF"/>
    <property type="match status" value="1"/>
</dbReference>
<evidence type="ECO:0000313" key="13">
    <source>
        <dbReference type="EMBL" id="ETX30986.1"/>
    </source>
</evidence>
<protein>
    <recommendedName>
        <fullName evidence="11">Imidazole glycerol phosphate synthase subunit HisF</fullName>
        <ecNumber evidence="11">4.3.2.10</ecNumber>
    </recommendedName>
    <alternativeName>
        <fullName evidence="11">IGP synthase cyclase subunit</fullName>
    </alternativeName>
    <alternativeName>
        <fullName evidence="11">IGP synthase subunit HisF</fullName>
    </alternativeName>
    <alternativeName>
        <fullName evidence="11">ImGP synthase subunit HisF</fullName>
        <shortName evidence="11">IGPS subunit HisF</shortName>
    </alternativeName>
</protein>
<evidence type="ECO:0000256" key="5">
    <source>
        <dbReference type="ARBA" id="ARBA00022490"/>
    </source>
</evidence>
<feature type="active site" evidence="11">
    <location>
        <position position="11"/>
    </location>
</feature>
<dbReference type="InterPro" id="IPR013785">
    <property type="entry name" value="Aldolase_TIM"/>
</dbReference>
<evidence type="ECO:0000256" key="11">
    <source>
        <dbReference type="HAMAP-Rule" id="MF_01013"/>
    </source>
</evidence>
<comment type="pathway">
    <text evidence="2 11">Amino-acid biosynthesis; L-histidine biosynthesis; L-histidine from 5-phospho-alpha-D-ribose 1-diphosphate: step 5/9.</text>
</comment>
<evidence type="ECO:0000256" key="3">
    <source>
        <dbReference type="ARBA" id="ARBA00009667"/>
    </source>
</evidence>
<feature type="active site" evidence="11">
    <location>
        <position position="130"/>
    </location>
</feature>
<dbReference type="FunFam" id="3.20.20.70:FF:000006">
    <property type="entry name" value="Imidazole glycerol phosphate synthase subunit HisF"/>
    <property type="match status" value="1"/>
</dbReference>
<dbReference type="InterPro" id="IPR006062">
    <property type="entry name" value="His_biosynth"/>
</dbReference>
<name>X7FG08_9RHOB</name>
<evidence type="ECO:0000256" key="1">
    <source>
        <dbReference type="ARBA" id="ARBA00004496"/>
    </source>
</evidence>
<comment type="function">
    <text evidence="9 11">IGPS catalyzes the conversion of PRFAR and glutamine to IGP, AICAR and glutamate. The HisF subunit catalyzes the cyclization activity that produces IGP and AICAR from PRFAR using the ammonia provided by the HisH subunit.</text>
</comment>
<evidence type="ECO:0000256" key="10">
    <source>
        <dbReference type="ARBA" id="ARBA00047838"/>
    </source>
</evidence>
<dbReference type="GO" id="GO:0000105">
    <property type="term" value="P:L-histidine biosynthetic process"/>
    <property type="evidence" value="ECO:0007669"/>
    <property type="project" value="UniProtKB-UniRule"/>
</dbReference>
<evidence type="ECO:0000256" key="12">
    <source>
        <dbReference type="RuleBase" id="RU003657"/>
    </source>
</evidence>
<evidence type="ECO:0000256" key="6">
    <source>
        <dbReference type="ARBA" id="ARBA00022605"/>
    </source>
</evidence>
<evidence type="ECO:0000256" key="2">
    <source>
        <dbReference type="ARBA" id="ARBA00005091"/>
    </source>
</evidence>
<dbReference type="InterPro" id="IPR004651">
    <property type="entry name" value="HisF"/>
</dbReference>
<dbReference type="Pfam" id="PF00977">
    <property type="entry name" value="His_biosynth"/>
    <property type="match status" value="1"/>
</dbReference>
<keyword evidence="6 11" id="KW-0028">Amino-acid biosynthesis</keyword>
<dbReference type="InterPro" id="IPR050064">
    <property type="entry name" value="IGPS_HisA/HisF"/>
</dbReference>
<dbReference type="EMBL" id="JAME01000001">
    <property type="protein sequence ID" value="ETX30986.1"/>
    <property type="molecule type" value="Genomic_DNA"/>
</dbReference>
<keyword evidence="8 11" id="KW-0456">Lyase</keyword>
<dbReference type="PATRIC" id="fig|1449351.3.peg.201"/>
<organism evidence="13 14">
    <name type="scientific">Roseivivax isoporae LMG 25204</name>
    <dbReference type="NCBI Taxonomy" id="1449351"/>
    <lineage>
        <taxon>Bacteria</taxon>
        <taxon>Pseudomonadati</taxon>
        <taxon>Pseudomonadota</taxon>
        <taxon>Alphaproteobacteria</taxon>
        <taxon>Rhodobacterales</taxon>
        <taxon>Roseobacteraceae</taxon>
        <taxon>Roseivivax</taxon>
    </lineage>
</organism>
<comment type="catalytic activity">
    <reaction evidence="10 11">
        <text>5-[(5-phospho-1-deoxy-D-ribulos-1-ylimino)methylamino]-1-(5-phospho-beta-D-ribosyl)imidazole-4-carboxamide + L-glutamine = D-erythro-1-(imidazol-4-yl)glycerol 3-phosphate + 5-amino-1-(5-phospho-beta-D-ribosyl)imidazole-4-carboxamide + L-glutamate + H(+)</text>
        <dbReference type="Rhea" id="RHEA:24793"/>
        <dbReference type="ChEBI" id="CHEBI:15378"/>
        <dbReference type="ChEBI" id="CHEBI:29985"/>
        <dbReference type="ChEBI" id="CHEBI:58278"/>
        <dbReference type="ChEBI" id="CHEBI:58359"/>
        <dbReference type="ChEBI" id="CHEBI:58475"/>
        <dbReference type="ChEBI" id="CHEBI:58525"/>
        <dbReference type="EC" id="4.3.2.10"/>
    </reaction>
</comment>
<dbReference type="NCBIfam" id="TIGR00735">
    <property type="entry name" value="hisF"/>
    <property type="match status" value="1"/>
</dbReference>
<gene>
    <name evidence="11" type="primary">hisF</name>
    <name evidence="13" type="ORF">RISW2_00980</name>
</gene>
<sequence>MLKTRIIPCLDVADGRVVKGVNFVDLRDAGDPVDAARAYDAAGADEICFLDIGATHENRETMLDVVTRTAEQCFIPLTVGGGVRSVDDVRKLLLAGADKVSFNSAAVADPDVVTAAADRFGSQCIVVAIDAKSTGDGRWEIFTHGGRRATGIDALDFAMEMAAKGAGEILLTSMDRDGTKEGFDIPLTRAVSGAVPVPVIASGGVGTLDHLVEGVTEGGASAVLAASIFHFGTFTIGEAKDHMAAAGIPVRA</sequence>
<evidence type="ECO:0000313" key="14">
    <source>
        <dbReference type="Proteomes" id="UP000023430"/>
    </source>
</evidence>
<dbReference type="HAMAP" id="MF_01013">
    <property type="entry name" value="HisF"/>
    <property type="match status" value="1"/>
</dbReference>
<proteinExistence type="inferred from homology"/>
<dbReference type="InterPro" id="IPR011060">
    <property type="entry name" value="RibuloseP-bd_barrel"/>
</dbReference>
<keyword evidence="5 11" id="KW-0963">Cytoplasm</keyword>
<dbReference type="Gene3D" id="3.20.20.70">
    <property type="entry name" value="Aldolase class I"/>
    <property type="match status" value="1"/>
</dbReference>
<keyword evidence="14" id="KW-1185">Reference proteome</keyword>
<dbReference type="GO" id="GO:0005737">
    <property type="term" value="C:cytoplasm"/>
    <property type="evidence" value="ECO:0007669"/>
    <property type="project" value="UniProtKB-SubCell"/>
</dbReference>
<dbReference type="CDD" id="cd04731">
    <property type="entry name" value="HisF"/>
    <property type="match status" value="1"/>
</dbReference>
<dbReference type="GO" id="GO:0000107">
    <property type="term" value="F:imidazoleglycerol-phosphate synthase activity"/>
    <property type="evidence" value="ECO:0007669"/>
    <property type="project" value="UniProtKB-UniRule"/>
</dbReference>